<reference evidence="2" key="1">
    <citation type="journal article" date="2012" name="J. Bacteriol.">
        <title>Complete genome sequence of the broad-host-range strain Sinorhizobium fredii USDA257.</title>
        <authorList>
            <person name="Schuldes J."/>
            <person name="Rodriguez Orbegoso M."/>
            <person name="Schmeisser C."/>
            <person name="Krishnan H.B."/>
            <person name="Daniel R."/>
            <person name="Streit W.R."/>
        </authorList>
    </citation>
    <scope>NUCLEOTIDE SEQUENCE [LARGE SCALE GENOMIC DNA]</scope>
    <source>
        <strain evidence="2">USDA 257</strain>
        <plasmid evidence="2">pUSDA257</plasmid>
    </source>
</reference>
<evidence type="ECO:0000313" key="2">
    <source>
        <dbReference type="EMBL" id="AFL54731.1"/>
    </source>
</evidence>
<sequence length="235" mass="24957">MTTATPLARYGAIEGALASGLATAQLHHWWGRDRVVGLDLNPGMLAVARAAADSELPIEWVEGSALGLPFPGRLLRCRPLPTRTPVLPGPVASPSRDEAGTGGLRSACPQRLQCHRAHACAHLGAGASNTKRAEHIFAEAEELRTLVSGAGFDQVEIHTVTQQVAFPSVLDYVRFQLTATPMAVLLSERSQFDREAVINAIASDAQSVLLDSYVLADGRLRFPQEGYVATAVSGG</sequence>
<dbReference type="Gene3D" id="3.40.50.150">
    <property type="entry name" value="Vaccinia Virus protein VP39"/>
    <property type="match status" value="1"/>
</dbReference>
<evidence type="ECO:0000259" key="1">
    <source>
        <dbReference type="Pfam" id="PF13649"/>
    </source>
</evidence>
<dbReference type="PATRIC" id="fig|1185652.3.peg.6467"/>
<geneLocation type="plasmid" evidence="3">
    <name>pUSDA257 fragment 1</name>
</geneLocation>
<dbReference type="InterPro" id="IPR029063">
    <property type="entry name" value="SAM-dependent_MTases_sf"/>
</dbReference>
<proteinExistence type="predicted"/>
<keyword evidence="2" id="KW-0614">Plasmid</keyword>
<gene>
    <name evidence="2" type="ORF">USDA257_p00120</name>
</gene>
<accession>I3XFS5</accession>
<organism evidence="2">
    <name type="scientific">Sinorhizobium fredii (strain USDA 257)</name>
    <dbReference type="NCBI Taxonomy" id="1185652"/>
    <lineage>
        <taxon>Bacteria</taxon>
        <taxon>Pseudomonadati</taxon>
        <taxon>Pseudomonadota</taxon>
        <taxon>Alphaproteobacteria</taxon>
        <taxon>Hyphomicrobiales</taxon>
        <taxon>Rhizobiaceae</taxon>
        <taxon>Sinorhizobium/Ensifer group</taxon>
        <taxon>Sinorhizobium</taxon>
    </lineage>
</organism>
<dbReference type="HOGENOM" id="CLU_1179444_0_0_5"/>
<feature type="domain" description="Methyltransferase" evidence="1">
    <location>
        <begin position="18"/>
        <end position="72"/>
    </location>
</feature>
<dbReference type="Pfam" id="PF13649">
    <property type="entry name" value="Methyltransf_25"/>
    <property type="match status" value="1"/>
</dbReference>
<dbReference type="SUPFAM" id="SSF53335">
    <property type="entry name" value="S-adenosyl-L-methionine-dependent methyltransferases"/>
    <property type="match status" value="1"/>
</dbReference>
<protein>
    <recommendedName>
        <fullName evidence="1">Methyltransferase domain-containing protein</fullName>
    </recommendedName>
</protein>
<dbReference type="EMBL" id="CP003564">
    <property type="protein sequence ID" value="AFL54731.1"/>
    <property type="molecule type" value="Genomic_DNA"/>
</dbReference>
<name>I3XFS5_SINF2</name>
<dbReference type="AlphaFoldDB" id="I3XFS5"/>
<dbReference type="InterPro" id="IPR041698">
    <property type="entry name" value="Methyltransf_25"/>
</dbReference>
<evidence type="ECO:0000313" key="3">
    <source>
        <dbReference type="Proteomes" id="UP000006180"/>
    </source>
</evidence>